<keyword evidence="2" id="KW-1133">Transmembrane helix</keyword>
<proteinExistence type="predicted"/>
<evidence type="ECO:0000259" key="3">
    <source>
        <dbReference type="Pfam" id="PF01266"/>
    </source>
</evidence>
<dbReference type="RefSeq" id="WP_174581600.1">
    <property type="nucleotide sequence ID" value="NZ_CAJNOB010000001.1"/>
</dbReference>
<dbReference type="Gene3D" id="3.30.9.10">
    <property type="entry name" value="D-Amino Acid Oxidase, subunit A, domain 2"/>
    <property type="match status" value="1"/>
</dbReference>
<protein>
    <submittedName>
        <fullName evidence="4">FAD-dependent catabolic D-arginine dehydrogenase DauA/Sarcosine oxidase</fullName>
        <ecNumber evidence="4">1.4.99.6</ecNumber>
    </submittedName>
</protein>
<feature type="transmembrane region" description="Helical" evidence="2">
    <location>
        <begin position="12"/>
        <end position="29"/>
    </location>
</feature>
<sequence length="385" mass="41858">MGSKNPRQRWDVIVIGGGIAGISLAYFLSRENKRVLVLERESRIGRHATGRSALFYRASHGPKEVQALAVLSRSFFLSPPHEFGSGPLLTPRGALFVAQHGEEFWLEKLAQSLLPQCGPIQWLNAEEAKRLVPLLRPDYGNTFLYEPDACDISLSKLVGGMVQRIGACGGALRYGVTLTSIGIQDNQWTVETPEGVYQAPILCNAAGAWADELAIQAGVSPLGIRPLRRTVCRLFLEEPEVARWPAIFDARERFYCKPAHGGLLVSPADAEPAEPGDPQARPEDAEVGLQRLQAAVALPSSRYRDLWAGLRSFVADGLPVIGMDPKVPGFFWHAALGGYGIETSPALGRFGASLCLGAPLGEEFQELALFPHTFSPARPSLKQTQ</sequence>
<dbReference type="PANTHER" id="PTHR13847">
    <property type="entry name" value="SARCOSINE DEHYDROGENASE-RELATED"/>
    <property type="match status" value="1"/>
</dbReference>
<keyword evidence="1 4" id="KW-0560">Oxidoreductase</keyword>
<dbReference type="GO" id="GO:0005737">
    <property type="term" value="C:cytoplasm"/>
    <property type="evidence" value="ECO:0007669"/>
    <property type="project" value="TreeGrafter"/>
</dbReference>
<evidence type="ECO:0000256" key="1">
    <source>
        <dbReference type="ARBA" id="ARBA00023002"/>
    </source>
</evidence>
<evidence type="ECO:0000313" key="4">
    <source>
        <dbReference type="EMBL" id="CAF0689003.1"/>
    </source>
</evidence>
<reference evidence="4" key="1">
    <citation type="submission" date="2021-02" db="EMBL/GenBank/DDBJ databases">
        <authorList>
            <person name="Cremers G."/>
            <person name="Picone N."/>
        </authorList>
    </citation>
    <scope>NUCLEOTIDE SEQUENCE</scope>
    <source>
        <strain evidence="4">PQ17</strain>
    </source>
</reference>
<dbReference type="Gene3D" id="3.50.50.60">
    <property type="entry name" value="FAD/NAD(P)-binding domain"/>
    <property type="match status" value="1"/>
</dbReference>
<dbReference type="InterPro" id="IPR036188">
    <property type="entry name" value="FAD/NAD-bd_sf"/>
</dbReference>
<keyword evidence="5" id="KW-1185">Reference proteome</keyword>
<comment type="caution">
    <text evidence="4">The sequence shown here is derived from an EMBL/GenBank/DDBJ whole genome shotgun (WGS) entry which is preliminary data.</text>
</comment>
<dbReference type="EC" id="1.4.99.6" evidence="4"/>
<dbReference type="GO" id="GO:0016491">
    <property type="term" value="F:oxidoreductase activity"/>
    <property type="evidence" value="ECO:0007669"/>
    <property type="project" value="UniProtKB-KW"/>
</dbReference>
<dbReference type="Proteomes" id="UP000663859">
    <property type="component" value="Unassembled WGS sequence"/>
</dbReference>
<organism evidence="4 5">
    <name type="scientific">Candidatus Methylacidithermus pantelleriae</name>
    <dbReference type="NCBI Taxonomy" id="2744239"/>
    <lineage>
        <taxon>Bacteria</taxon>
        <taxon>Pseudomonadati</taxon>
        <taxon>Verrucomicrobiota</taxon>
        <taxon>Methylacidiphilae</taxon>
        <taxon>Methylacidiphilales</taxon>
        <taxon>Methylacidiphilaceae</taxon>
        <taxon>Candidatus Methylacidithermus</taxon>
    </lineage>
</organism>
<feature type="domain" description="FAD dependent oxidoreductase" evidence="3">
    <location>
        <begin position="11"/>
        <end position="351"/>
    </location>
</feature>
<dbReference type="InterPro" id="IPR006076">
    <property type="entry name" value="FAD-dep_OxRdtase"/>
</dbReference>
<accession>A0A8J2BQF1</accession>
<name>A0A8J2BQF1_9BACT</name>
<dbReference type="PANTHER" id="PTHR13847:SF287">
    <property type="entry name" value="FAD-DEPENDENT OXIDOREDUCTASE DOMAIN-CONTAINING PROTEIN 1"/>
    <property type="match status" value="1"/>
</dbReference>
<keyword evidence="2" id="KW-0472">Membrane</keyword>
<keyword evidence="2" id="KW-0812">Transmembrane</keyword>
<evidence type="ECO:0000256" key="2">
    <source>
        <dbReference type="SAM" id="Phobius"/>
    </source>
</evidence>
<evidence type="ECO:0000313" key="5">
    <source>
        <dbReference type="Proteomes" id="UP000663859"/>
    </source>
</evidence>
<dbReference type="SUPFAM" id="SSF51905">
    <property type="entry name" value="FAD/NAD(P)-binding domain"/>
    <property type="match status" value="1"/>
</dbReference>
<dbReference type="Pfam" id="PF01266">
    <property type="entry name" value="DAO"/>
    <property type="match status" value="1"/>
</dbReference>
<dbReference type="AlphaFoldDB" id="A0A8J2BQF1"/>
<dbReference type="EMBL" id="CAJNOB010000001">
    <property type="protein sequence ID" value="CAF0689003.1"/>
    <property type="molecule type" value="Genomic_DNA"/>
</dbReference>
<gene>
    <name evidence="4" type="primary">dauA</name>
    <name evidence="4" type="ORF">MPNT_10078</name>
</gene>